<dbReference type="SUPFAM" id="SSF56349">
    <property type="entry name" value="DNA breaking-rejoining enzymes"/>
    <property type="match status" value="1"/>
</dbReference>
<dbReference type="Pfam" id="PF00589">
    <property type="entry name" value="Phage_integrase"/>
    <property type="match status" value="1"/>
</dbReference>
<dbReference type="AlphaFoldDB" id="A0A7S7FZP0"/>
<gene>
    <name evidence="3" type="ORF">H7685_00260</name>
</gene>
<evidence type="ECO:0000256" key="1">
    <source>
        <dbReference type="ARBA" id="ARBA00023172"/>
    </source>
</evidence>
<dbReference type="GO" id="GO:0006310">
    <property type="term" value="P:DNA recombination"/>
    <property type="evidence" value="ECO:0007669"/>
    <property type="project" value="UniProtKB-KW"/>
</dbReference>
<dbReference type="InterPro" id="IPR013762">
    <property type="entry name" value="Integrase-like_cat_sf"/>
</dbReference>
<organism evidence="3">
    <name type="scientific">Candidatus Phytoplasma australasiaticum subsp. australasiaticum</name>
    <dbReference type="NCBI Taxonomy" id="2832407"/>
    <lineage>
        <taxon>Bacteria</taxon>
        <taxon>Bacillati</taxon>
        <taxon>Mycoplasmatota</taxon>
        <taxon>Mollicutes</taxon>
        <taxon>Acholeplasmatales</taxon>
        <taxon>Acholeplasmataceae</taxon>
        <taxon>Candidatus Phytoplasma</taxon>
        <taxon>16SrII (Peanut WB group)</taxon>
        <taxon>Candidatus Phytoplasma australasiaticum</taxon>
    </lineage>
</organism>
<evidence type="ECO:0000313" key="3">
    <source>
        <dbReference type="EMBL" id="QOX89547.1"/>
    </source>
</evidence>
<protein>
    <submittedName>
        <fullName evidence="3">Tyrosine-type recombinase/integrase</fullName>
    </submittedName>
</protein>
<proteinExistence type="predicted"/>
<dbReference type="EMBL" id="CP060385">
    <property type="protein sequence ID" value="QOX89547.1"/>
    <property type="molecule type" value="Genomic_DNA"/>
</dbReference>
<evidence type="ECO:0000259" key="2">
    <source>
        <dbReference type="PROSITE" id="PS51898"/>
    </source>
</evidence>
<feature type="domain" description="Tyr recombinase" evidence="2">
    <location>
        <begin position="1"/>
        <end position="59"/>
    </location>
</feature>
<accession>A0A7S7FZP0</accession>
<dbReference type="Gene3D" id="1.10.443.10">
    <property type="entry name" value="Intergrase catalytic core"/>
    <property type="match status" value="1"/>
</dbReference>
<keyword evidence="1" id="KW-0233">DNA recombination</keyword>
<name>A0A7S7FZP0_9MOLU</name>
<dbReference type="PROSITE" id="PS51898">
    <property type="entry name" value="TYR_RECOMBINASE"/>
    <property type="match status" value="1"/>
</dbReference>
<sequence length="91" mass="10839">MINIKLKYLRICFCHAFATILLNNGADLRIVQELLGHNHLKTTQIYTYISDTDLQKKFIHYHNRNKLKNKNSLIPKEREKYNMSNKSFLKS</sequence>
<dbReference type="GO" id="GO:0003677">
    <property type="term" value="F:DNA binding"/>
    <property type="evidence" value="ECO:0007669"/>
    <property type="project" value="InterPro"/>
</dbReference>
<reference evidence="3" key="1">
    <citation type="submission" date="2020-08" db="EMBL/GenBank/DDBJ databases">
        <title>Phytoplasma sp. strain PR08 associated with Phyllody Disease of Parthenium hysterophorus.</title>
        <authorList>
            <person name="Kirdat K."/>
            <person name="Tiwarekar B."/>
            <person name="Yadav A."/>
        </authorList>
    </citation>
    <scope>NUCLEOTIDE SEQUENCE [LARGE SCALE GENOMIC DNA]</scope>
    <source>
        <strain evidence="3">PR08</strain>
    </source>
</reference>
<dbReference type="InterPro" id="IPR002104">
    <property type="entry name" value="Integrase_catalytic"/>
</dbReference>
<dbReference type="InterPro" id="IPR011010">
    <property type="entry name" value="DNA_brk_join_enz"/>
</dbReference>
<dbReference type="GO" id="GO:0015074">
    <property type="term" value="P:DNA integration"/>
    <property type="evidence" value="ECO:0007669"/>
    <property type="project" value="InterPro"/>
</dbReference>